<keyword evidence="2" id="KW-1185">Reference proteome</keyword>
<comment type="caution">
    <text evidence="1">The sequence shown here is derived from an EMBL/GenBank/DDBJ whole genome shotgun (WGS) entry which is preliminary data.</text>
</comment>
<organism evidence="1 2">
    <name type="scientific">Compostibacillus humi</name>
    <dbReference type="NCBI Taxonomy" id="1245525"/>
    <lineage>
        <taxon>Bacteria</taxon>
        <taxon>Bacillati</taxon>
        <taxon>Bacillota</taxon>
        <taxon>Bacilli</taxon>
        <taxon>Bacillales</taxon>
        <taxon>Bacillaceae</taxon>
        <taxon>Compostibacillus</taxon>
    </lineage>
</organism>
<accession>A0A8J2TQI2</accession>
<protein>
    <submittedName>
        <fullName evidence="1">Uncharacterized protein</fullName>
    </submittedName>
</protein>
<gene>
    <name evidence="1" type="ORF">GCM10010978_22910</name>
</gene>
<dbReference type="AlphaFoldDB" id="A0A8J2TQI2"/>
<reference evidence="1" key="1">
    <citation type="journal article" date="2014" name="Int. J. Syst. Evol. Microbiol.">
        <title>Complete genome sequence of Corynebacterium casei LMG S-19264T (=DSM 44701T), isolated from a smear-ripened cheese.</title>
        <authorList>
            <consortium name="US DOE Joint Genome Institute (JGI-PGF)"/>
            <person name="Walter F."/>
            <person name="Albersmeier A."/>
            <person name="Kalinowski J."/>
            <person name="Ruckert C."/>
        </authorList>
    </citation>
    <scope>NUCLEOTIDE SEQUENCE</scope>
    <source>
        <strain evidence="1">CGMCC 1.12360</strain>
    </source>
</reference>
<reference evidence="1" key="2">
    <citation type="submission" date="2020-09" db="EMBL/GenBank/DDBJ databases">
        <authorList>
            <person name="Sun Q."/>
            <person name="Zhou Y."/>
        </authorList>
    </citation>
    <scope>NUCLEOTIDE SEQUENCE</scope>
    <source>
        <strain evidence="1">CGMCC 1.12360</strain>
    </source>
</reference>
<name>A0A8J2TQI2_9BACI</name>
<dbReference type="Proteomes" id="UP000602050">
    <property type="component" value="Unassembled WGS sequence"/>
</dbReference>
<proteinExistence type="predicted"/>
<evidence type="ECO:0000313" key="1">
    <source>
        <dbReference type="EMBL" id="GFZ81351.1"/>
    </source>
</evidence>
<sequence length="465" mass="50009">MFKWLRRLFTVLAIVYLTFQPFLPVALAVSPWQGNPWSGNSWEGNPWTGNPWDGSDLTWQGQPWQGNPWNGNPWNGQNWSGEGTSESPWDGNSWDGSSWYGNHWSMPGFYGNYWNLPGFSGNQFAGTPWGMPGFSYHNFSGNPWLASGFQGNQFAGAPWLAPGFLGNQFAGAPWMHPGFNGNAFPGMPWMYYAGLYGPFGYGPFAYGNFSGNGTNADVTIPDLPLGYDVGKYIFEDVIMGQVDYIGNVLAYEQGLTSKMDYGGSFYRNLLLNGIRLGVKDQTLFELVDTYDTVKSGYDNFKTWRNLRSLSDTVSTGAGYAQAASNTATIASGGVLGAVSKFNLAGAAIGTGLSAFEMGWNAAKAYQVFNSDATGAEKTSAVADVTSSLGSTLMNGGAVAAAIPGGQVIGAGMAAVGAGIWVVSKGVKLFADNWQGGLWSTTKHIAKKAGEKIKKGWNKVKSFFGF</sequence>
<evidence type="ECO:0000313" key="2">
    <source>
        <dbReference type="Proteomes" id="UP000602050"/>
    </source>
</evidence>
<dbReference type="RefSeq" id="WP_188392543.1">
    <property type="nucleotide sequence ID" value="NZ_BMEV01000044.1"/>
</dbReference>
<dbReference type="EMBL" id="BMEV01000044">
    <property type="protein sequence ID" value="GFZ81351.1"/>
    <property type="molecule type" value="Genomic_DNA"/>
</dbReference>